<keyword evidence="3" id="KW-1185">Reference proteome</keyword>
<keyword evidence="1" id="KW-1133">Transmembrane helix</keyword>
<dbReference type="Ensembl" id="ENSSHAT00000049965.1">
    <property type="protein sequence ID" value="ENSSHAP00000025021.1"/>
    <property type="gene ID" value="ENSSHAG00000029065.1"/>
</dbReference>
<reference evidence="2 3" key="1">
    <citation type="journal article" date="2011" name="Proc. Natl. Acad. Sci. U.S.A.">
        <title>Genetic diversity and population structure of the endangered marsupial Sarcophilus harrisii (Tasmanian devil).</title>
        <authorList>
            <person name="Miller W."/>
            <person name="Hayes V.M."/>
            <person name="Ratan A."/>
            <person name="Petersen D.C."/>
            <person name="Wittekindt N.E."/>
            <person name="Miller J."/>
            <person name="Walenz B."/>
            <person name="Knight J."/>
            <person name="Qi J."/>
            <person name="Zhao F."/>
            <person name="Wang Q."/>
            <person name="Bedoya-Reina O.C."/>
            <person name="Katiyar N."/>
            <person name="Tomsho L.P."/>
            <person name="Kasson L.M."/>
            <person name="Hardie R.A."/>
            <person name="Woodbridge P."/>
            <person name="Tindall E.A."/>
            <person name="Bertelsen M.F."/>
            <person name="Dixon D."/>
            <person name="Pyecroft S."/>
            <person name="Helgen K.M."/>
            <person name="Lesk A.M."/>
            <person name="Pringle T.H."/>
            <person name="Patterson N."/>
            <person name="Zhang Y."/>
            <person name="Kreiss A."/>
            <person name="Woods G.M."/>
            <person name="Jones M.E."/>
            <person name="Schuster S.C."/>
        </authorList>
    </citation>
    <scope>NUCLEOTIDE SEQUENCE [LARGE SCALE GENOMIC DNA]</scope>
</reference>
<evidence type="ECO:0000313" key="2">
    <source>
        <dbReference type="Ensembl" id="ENSSHAP00000025021.1"/>
    </source>
</evidence>
<evidence type="ECO:0000313" key="3">
    <source>
        <dbReference type="Proteomes" id="UP000007648"/>
    </source>
</evidence>
<evidence type="ECO:0000256" key="1">
    <source>
        <dbReference type="SAM" id="Phobius"/>
    </source>
</evidence>
<dbReference type="AlphaFoldDB" id="A0A7N4NLM2"/>
<name>A0A7N4NLM2_SARHA</name>
<accession>A0A7N4NLM2</accession>
<proteinExistence type="predicted"/>
<keyword evidence="1" id="KW-0812">Transmembrane</keyword>
<dbReference type="InParanoid" id="A0A7N4NLM2"/>
<organism evidence="2 3">
    <name type="scientific">Sarcophilus harrisii</name>
    <name type="common">Tasmanian devil</name>
    <name type="synonym">Sarcophilus laniarius</name>
    <dbReference type="NCBI Taxonomy" id="9305"/>
    <lineage>
        <taxon>Eukaryota</taxon>
        <taxon>Metazoa</taxon>
        <taxon>Chordata</taxon>
        <taxon>Craniata</taxon>
        <taxon>Vertebrata</taxon>
        <taxon>Euteleostomi</taxon>
        <taxon>Mammalia</taxon>
        <taxon>Metatheria</taxon>
        <taxon>Dasyuromorphia</taxon>
        <taxon>Dasyuridae</taxon>
        <taxon>Sarcophilus</taxon>
    </lineage>
</organism>
<reference evidence="2" key="3">
    <citation type="submission" date="2025-09" db="UniProtKB">
        <authorList>
            <consortium name="Ensembl"/>
        </authorList>
    </citation>
    <scope>IDENTIFICATION</scope>
</reference>
<dbReference type="Proteomes" id="UP000007648">
    <property type="component" value="Unassembled WGS sequence"/>
</dbReference>
<protein>
    <submittedName>
        <fullName evidence="2">Uncharacterized protein</fullName>
    </submittedName>
</protein>
<keyword evidence="1" id="KW-0472">Membrane</keyword>
<sequence>MTQVKVLGAIISGLIVVLYAFIHRMEEGCLTVYFRQKLIIIIIIISPSRPDYAIMQLFYYPAFLCRQHYKN</sequence>
<feature type="transmembrane region" description="Helical" evidence="1">
    <location>
        <begin position="6"/>
        <end position="22"/>
    </location>
</feature>
<reference evidence="2" key="2">
    <citation type="submission" date="2025-08" db="UniProtKB">
        <authorList>
            <consortium name="Ensembl"/>
        </authorList>
    </citation>
    <scope>IDENTIFICATION</scope>
</reference>